<evidence type="ECO:0000259" key="8">
    <source>
        <dbReference type="Pfam" id="PF03772"/>
    </source>
</evidence>
<keyword evidence="2" id="KW-1003">Cell membrane</keyword>
<feature type="transmembrane region" description="Helical" evidence="7">
    <location>
        <begin position="486"/>
        <end position="507"/>
    </location>
</feature>
<dbReference type="InterPro" id="IPR052159">
    <property type="entry name" value="Competence_DNA_uptake"/>
</dbReference>
<feature type="transmembrane region" description="Helical" evidence="7">
    <location>
        <begin position="417"/>
        <end position="441"/>
    </location>
</feature>
<proteinExistence type="predicted"/>
<sequence length="725" mass="78086">MAIFLPDRIGGFLVQRLGPFANANIVATVMAERERWPLWLPTFLGLGISLYFLAPAEPPLWLGGAGAVGTLSLAWAVRKRPHHLLVALPLLALAAGFFTAQWRTAMVAHPVLERPTGLVRLQGMVAEVELLAEGGQRVLLDDVRVEVEGPSPRRVRLRLREDMDLAVGCRIAVTAQLIPPPQPSAPGAFDFARHAWFQELGAIGTMRGRPQILDEGEGQGAWATLNELRRVIARRILDLLPKDGSGAVAAALVTGETGAIPRKVLDDYRDSGLAHILSISGLHMGLAAGLVFFVVRGGLALVPAVALRRPIKKWAAVAALFTTFFYMLLAGAPVPTQRSFLMTGIVLVAVLLDRSALSMRLVAWAAVVVLLLTPEVLVGPSFQMSFAAVAALIAAYEVLSPRLAVWRAEHRGWAAAAGLYLAGVVVSTLVAGGATAVYGIYHFNRFAVWSVAANALAVPLSGVVMPFAALGLLLMPLGLDAWAWMFMGWGVAAINHVAAMVAGWPAAAISLPVLPLWGLVLFSFGLCWLVLWRRRWRLWGALSMVLGVAAMALDDPPDILVDGRGYAFGVRAADGTLLVNRGGRIQRETWARRAGPAAVERWPKRGRSNDGRLACDALGCVYRGAGIQVALVQQDEGIAAACDGSAQVVVAAVPIRQACRGAAAVVDRFDLWRRGAHALWLTEKGARIETVAEWQGDRPWAHRPHRRRKMAESSEVGDIMKDEDE</sequence>
<dbReference type="Pfam" id="PF13567">
    <property type="entry name" value="DUF4131"/>
    <property type="match status" value="1"/>
</dbReference>
<feature type="transmembrane region" description="Helical" evidence="7">
    <location>
        <begin position="536"/>
        <end position="553"/>
    </location>
</feature>
<evidence type="ECO:0000256" key="1">
    <source>
        <dbReference type="ARBA" id="ARBA00004651"/>
    </source>
</evidence>
<reference evidence="10 11" key="1">
    <citation type="submission" date="2020-02" db="EMBL/GenBank/DDBJ databases">
        <authorList>
            <person name="Dziuba M."/>
            <person name="Kuznetsov B."/>
            <person name="Mardanov A."/>
            <person name="Ravin N."/>
            <person name="Grouzdev D."/>
        </authorList>
    </citation>
    <scope>NUCLEOTIDE SEQUENCE [LARGE SCALE GENOMIC DNA]</scope>
    <source>
        <strain evidence="10 11">SpK</strain>
    </source>
</reference>
<feature type="domain" description="DUF4131" evidence="9">
    <location>
        <begin position="58"/>
        <end position="210"/>
    </location>
</feature>
<dbReference type="Proteomes" id="UP000480684">
    <property type="component" value="Unassembled WGS sequence"/>
</dbReference>
<dbReference type="Pfam" id="PF03772">
    <property type="entry name" value="Competence"/>
    <property type="match status" value="1"/>
</dbReference>
<feature type="transmembrane region" description="Helical" evidence="7">
    <location>
        <begin position="84"/>
        <end position="102"/>
    </location>
</feature>
<feature type="transmembrane region" description="Helical" evidence="7">
    <location>
        <begin position="314"/>
        <end position="332"/>
    </location>
</feature>
<protein>
    <submittedName>
        <fullName evidence="10">ComEC/Rec2 family competence protein</fullName>
    </submittedName>
</protein>
<feature type="transmembrane region" description="Helical" evidence="7">
    <location>
        <begin position="513"/>
        <end position="531"/>
    </location>
</feature>
<keyword evidence="3 7" id="KW-0812">Transmembrane</keyword>
<keyword evidence="5 7" id="KW-0472">Membrane</keyword>
<dbReference type="InterPro" id="IPR004477">
    <property type="entry name" value="ComEC_N"/>
</dbReference>
<dbReference type="AlphaFoldDB" id="A0A7C9QSC2"/>
<dbReference type="NCBIfam" id="TIGR00360">
    <property type="entry name" value="ComEC_N-term"/>
    <property type="match status" value="1"/>
</dbReference>
<dbReference type="PANTHER" id="PTHR30619">
    <property type="entry name" value="DNA INTERNALIZATION/COMPETENCE PROTEIN COMEC/REC2"/>
    <property type="match status" value="1"/>
</dbReference>
<feature type="transmembrane region" description="Helical" evidence="7">
    <location>
        <begin position="36"/>
        <end position="54"/>
    </location>
</feature>
<dbReference type="InterPro" id="IPR025405">
    <property type="entry name" value="DUF4131"/>
</dbReference>
<feature type="transmembrane region" description="Helical" evidence="7">
    <location>
        <begin position="284"/>
        <end position="307"/>
    </location>
</feature>
<evidence type="ECO:0000313" key="11">
    <source>
        <dbReference type="Proteomes" id="UP000480684"/>
    </source>
</evidence>
<feature type="region of interest" description="Disordered" evidence="6">
    <location>
        <begin position="699"/>
        <end position="725"/>
    </location>
</feature>
<name>A0A7C9QSC2_9PROT</name>
<keyword evidence="4 7" id="KW-1133">Transmembrane helix</keyword>
<keyword evidence="11" id="KW-1185">Reference proteome</keyword>
<evidence type="ECO:0000259" key="9">
    <source>
        <dbReference type="Pfam" id="PF13567"/>
    </source>
</evidence>
<evidence type="ECO:0000256" key="5">
    <source>
        <dbReference type="ARBA" id="ARBA00023136"/>
    </source>
</evidence>
<organism evidence="10 11">
    <name type="scientific">Magnetospirillum aberrantis SpK</name>
    <dbReference type="NCBI Taxonomy" id="908842"/>
    <lineage>
        <taxon>Bacteria</taxon>
        <taxon>Pseudomonadati</taxon>
        <taxon>Pseudomonadota</taxon>
        <taxon>Alphaproteobacteria</taxon>
        <taxon>Rhodospirillales</taxon>
        <taxon>Rhodospirillaceae</taxon>
        <taxon>Magnetospirillum</taxon>
    </lineage>
</organism>
<feature type="transmembrane region" description="Helical" evidence="7">
    <location>
        <begin position="338"/>
        <end position="354"/>
    </location>
</feature>
<feature type="transmembrane region" description="Helical" evidence="7">
    <location>
        <begin position="60"/>
        <end position="77"/>
    </location>
</feature>
<feature type="transmembrane region" description="Helical" evidence="7">
    <location>
        <begin position="361"/>
        <end position="378"/>
    </location>
</feature>
<evidence type="ECO:0000256" key="2">
    <source>
        <dbReference type="ARBA" id="ARBA00022475"/>
    </source>
</evidence>
<evidence type="ECO:0000313" key="10">
    <source>
        <dbReference type="EMBL" id="NFV79438.1"/>
    </source>
</evidence>
<comment type="subcellular location">
    <subcellularLocation>
        <location evidence="1">Cell membrane</location>
        <topology evidence="1">Multi-pass membrane protein</topology>
    </subcellularLocation>
</comment>
<comment type="caution">
    <text evidence="10">The sequence shown here is derived from an EMBL/GenBank/DDBJ whole genome shotgun (WGS) entry which is preliminary data.</text>
</comment>
<evidence type="ECO:0000256" key="4">
    <source>
        <dbReference type="ARBA" id="ARBA00022989"/>
    </source>
</evidence>
<evidence type="ECO:0000256" key="7">
    <source>
        <dbReference type="SAM" id="Phobius"/>
    </source>
</evidence>
<feature type="transmembrane region" description="Helical" evidence="7">
    <location>
        <begin position="447"/>
        <end position="474"/>
    </location>
</feature>
<evidence type="ECO:0000256" key="3">
    <source>
        <dbReference type="ARBA" id="ARBA00022692"/>
    </source>
</evidence>
<gene>
    <name evidence="10" type="ORF">G4223_04860</name>
</gene>
<dbReference type="EMBL" id="JAAIYP010000027">
    <property type="protein sequence ID" value="NFV79438.1"/>
    <property type="molecule type" value="Genomic_DNA"/>
</dbReference>
<dbReference type="GO" id="GO:0005886">
    <property type="term" value="C:plasma membrane"/>
    <property type="evidence" value="ECO:0007669"/>
    <property type="project" value="UniProtKB-SubCell"/>
</dbReference>
<evidence type="ECO:0000256" key="6">
    <source>
        <dbReference type="SAM" id="MobiDB-lite"/>
    </source>
</evidence>
<feature type="transmembrane region" description="Helical" evidence="7">
    <location>
        <begin position="384"/>
        <end position="405"/>
    </location>
</feature>
<accession>A0A7C9QSC2</accession>
<feature type="domain" description="ComEC/Rec2-related protein" evidence="8">
    <location>
        <begin position="252"/>
        <end position="535"/>
    </location>
</feature>
<dbReference type="PANTHER" id="PTHR30619:SF1">
    <property type="entry name" value="RECOMBINATION PROTEIN 2"/>
    <property type="match status" value="1"/>
</dbReference>